<dbReference type="PANTHER" id="PTHR30024">
    <property type="entry name" value="ALIPHATIC SULFONATES-BINDING PROTEIN-RELATED"/>
    <property type="match status" value="1"/>
</dbReference>
<organism evidence="5 6">
    <name type="scientific">Nonomuraea insulae</name>
    <dbReference type="NCBI Taxonomy" id="1616787"/>
    <lineage>
        <taxon>Bacteria</taxon>
        <taxon>Bacillati</taxon>
        <taxon>Actinomycetota</taxon>
        <taxon>Actinomycetes</taxon>
        <taxon>Streptosporangiales</taxon>
        <taxon>Streptosporangiaceae</taxon>
        <taxon>Nonomuraea</taxon>
    </lineage>
</organism>
<keyword evidence="6" id="KW-1185">Reference proteome</keyword>
<gene>
    <name evidence="5" type="ORF">ACFPZ3_28595</name>
</gene>
<dbReference type="EMBL" id="JBHSPA010000031">
    <property type="protein sequence ID" value="MFC5827839.1"/>
    <property type="molecule type" value="Genomic_DNA"/>
</dbReference>
<proteinExistence type="inferred from homology"/>
<reference evidence="6" key="1">
    <citation type="journal article" date="2019" name="Int. J. Syst. Evol. Microbiol.">
        <title>The Global Catalogue of Microorganisms (GCM) 10K type strain sequencing project: providing services to taxonomists for standard genome sequencing and annotation.</title>
        <authorList>
            <consortium name="The Broad Institute Genomics Platform"/>
            <consortium name="The Broad Institute Genome Sequencing Center for Infectious Disease"/>
            <person name="Wu L."/>
            <person name="Ma J."/>
        </authorList>
    </citation>
    <scope>NUCLEOTIDE SEQUENCE [LARGE SCALE GENOMIC DNA]</scope>
    <source>
        <strain evidence="6">CCUG 53903</strain>
    </source>
</reference>
<evidence type="ECO:0000259" key="4">
    <source>
        <dbReference type="Pfam" id="PF09084"/>
    </source>
</evidence>
<dbReference type="InterPro" id="IPR015168">
    <property type="entry name" value="SsuA/THI5"/>
</dbReference>
<dbReference type="SUPFAM" id="SSF53850">
    <property type="entry name" value="Periplasmic binding protein-like II"/>
    <property type="match status" value="1"/>
</dbReference>
<dbReference type="Gene3D" id="3.40.190.10">
    <property type="entry name" value="Periplasmic binding protein-like II"/>
    <property type="match status" value="2"/>
</dbReference>
<feature type="domain" description="SsuA/THI5-like" evidence="4">
    <location>
        <begin position="63"/>
        <end position="281"/>
    </location>
</feature>
<dbReference type="PANTHER" id="PTHR30024:SF47">
    <property type="entry name" value="TAURINE-BINDING PERIPLASMIC PROTEIN"/>
    <property type="match status" value="1"/>
</dbReference>
<comment type="caution">
    <text evidence="5">The sequence shown here is derived from an EMBL/GenBank/DDBJ whole genome shotgun (WGS) entry which is preliminary data.</text>
</comment>
<keyword evidence="3" id="KW-0732">Signal</keyword>
<accession>A0ABW1CQ16</accession>
<comment type="similarity">
    <text evidence="2">Belongs to the bacterial solute-binding protein SsuA/TauA family.</text>
</comment>
<dbReference type="Pfam" id="PF09084">
    <property type="entry name" value="NMT1"/>
    <property type="match status" value="1"/>
</dbReference>
<dbReference type="Proteomes" id="UP001596058">
    <property type="component" value="Unassembled WGS sequence"/>
</dbReference>
<dbReference type="RefSeq" id="WP_379517341.1">
    <property type="nucleotide sequence ID" value="NZ_JBHSPA010000031.1"/>
</dbReference>
<comment type="subcellular location">
    <subcellularLocation>
        <location evidence="1">Periplasm</location>
    </subcellularLocation>
</comment>
<evidence type="ECO:0000256" key="2">
    <source>
        <dbReference type="ARBA" id="ARBA00010742"/>
    </source>
</evidence>
<name>A0ABW1CQ16_9ACTN</name>
<protein>
    <submittedName>
        <fullName evidence="5">ABC transporter substrate-binding protein</fullName>
    </submittedName>
</protein>
<sequence length="358" mass="37001">MAHHITDGGSRASATRRGLRAVALATTLTLGATMTAACGESASGQDGLITVTIGSGDNIFDLPMKVAEANGYFRKQGLRPTFVSVNASTGPAALESGSVQFLNSSPTGFLSALAKGVPEITIAADGLGNPLGIVVSKKFADAKQLSATTPPDQVAKALEGSISGASSANTKAQASSFLKVRGVDPAKVKWVSLPSPAANKAALNSAQIDWFITSEPTPLSIQDAGEGVVVADPLRVPEWSAEQSGYGELIVVRKDYAEKNPEIAKKFVAAVQEATAYMNTHVDDPALLQVVMKAMPGVKGPVLQASLKHAGWPTSAAMNEAEWKKTLDFVNGLGVLPKVMTVTANDWTNAYVPSGGGA</sequence>
<evidence type="ECO:0000313" key="6">
    <source>
        <dbReference type="Proteomes" id="UP001596058"/>
    </source>
</evidence>
<evidence type="ECO:0000256" key="3">
    <source>
        <dbReference type="ARBA" id="ARBA00022729"/>
    </source>
</evidence>
<evidence type="ECO:0000313" key="5">
    <source>
        <dbReference type="EMBL" id="MFC5827839.1"/>
    </source>
</evidence>
<evidence type="ECO:0000256" key="1">
    <source>
        <dbReference type="ARBA" id="ARBA00004418"/>
    </source>
</evidence>